<dbReference type="EMBL" id="BAABGZ010000070">
    <property type="protein sequence ID" value="GAA4364119.1"/>
    <property type="molecule type" value="Genomic_DNA"/>
</dbReference>
<name>A0ABP8INT8_9BACT</name>
<dbReference type="Proteomes" id="UP001501153">
    <property type="component" value="Unassembled WGS sequence"/>
</dbReference>
<evidence type="ECO:0000313" key="1">
    <source>
        <dbReference type="EMBL" id="GAA4364119.1"/>
    </source>
</evidence>
<evidence type="ECO:0000313" key="2">
    <source>
        <dbReference type="Proteomes" id="UP001501153"/>
    </source>
</evidence>
<reference evidence="2" key="1">
    <citation type="journal article" date="2019" name="Int. J. Syst. Evol. Microbiol.">
        <title>The Global Catalogue of Microorganisms (GCM) 10K type strain sequencing project: providing services to taxonomists for standard genome sequencing and annotation.</title>
        <authorList>
            <consortium name="The Broad Institute Genomics Platform"/>
            <consortium name="The Broad Institute Genome Sequencing Center for Infectious Disease"/>
            <person name="Wu L."/>
            <person name="Ma J."/>
        </authorList>
    </citation>
    <scope>NUCLEOTIDE SEQUENCE [LARGE SCALE GENOMIC DNA]</scope>
    <source>
        <strain evidence="2">JCM 17923</strain>
    </source>
</reference>
<sequence>MANIDFLNEGWADDDNKRYRGKLDRICVSRTEDWEVDYFIKDFIETYGYSKTSANRHLIAVDIDRYDGPVPVMRADITDWLLKRYNKKK</sequence>
<comment type="caution">
    <text evidence="1">The sequence shown here is derived from an EMBL/GenBank/DDBJ whole genome shotgun (WGS) entry which is preliminary data.</text>
</comment>
<accession>A0ABP8INT8</accession>
<proteinExistence type="predicted"/>
<protein>
    <submittedName>
        <fullName evidence="1">Uncharacterized protein</fullName>
    </submittedName>
</protein>
<organism evidence="1 2">
    <name type="scientific">Hymenobacter saemangeumensis</name>
    <dbReference type="NCBI Taxonomy" id="1084522"/>
    <lineage>
        <taxon>Bacteria</taxon>
        <taxon>Pseudomonadati</taxon>
        <taxon>Bacteroidota</taxon>
        <taxon>Cytophagia</taxon>
        <taxon>Cytophagales</taxon>
        <taxon>Hymenobacteraceae</taxon>
        <taxon>Hymenobacter</taxon>
    </lineage>
</organism>
<keyword evidence="2" id="KW-1185">Reference proteome</keyword>
<gene>
    <name evidence="1" type="ORF">GCM10023185_33350</name>
</gene>
<dbReference type="RefSeq" id="WP_345237242.1">
    <property type="nucleotide sequence ID" value="NZ_BAABGZ010000070.1"/>
</dbReference>